<sequence>MITNTFNYGGGARVANQESLANQTAKVKLATGCAIADYVSGNDVVLGLENRLLRRAHTDDSARKTLTNVVIGVTE</sequence>
<evidence type="ECO:0000313" key="1">
    <source>
        <dbReference type="EMBL" id="CAB4548109.1"/>
    </source>
</evidence>
<dbReference type="AlphaFoldDB" id="A0A6J6CCC9"/>
<dbReference type="EMBL" id="CAEZSN010000114">
    <property type="protein sequence ID" value="CAB4548109.1"/>
    <property type="molecule type" value="Genomic_DNA"/>
</dbReference>
<protein>
    <submittedName>
        <fullName evidence="1">Unannotated protein</fullName>
    </submittedName>
</protein>
<gene>
    <name evidence="1" type="ORF">UFOPK1433_00934</name>
</gene>
<reference evidence="1" key="1">
    <citation type="submission" date="2020-05" db="EMBL/GenBank/DDBJ databases">
        <authorList>
            <person name="Chiriac C."/>
            <person name="Salcher M."/>
            <person name="Ghai R."/>
            <person name="Kavagutti S V."/>
        </authorList>
    </citation>
    <scope>NUCLEOTIDE SEQUENCE</scope>
</reference>
<proteinExistence type="predicted"/>
<name>A0A6J6CCC9_9ZZZZ</name>
<organism evidence="1">
    <name type="scientific">freshwater metagenome</name>
    <dbReference type="NCBI Taxonomy" id="449393"/>
    <lineage>
        <taxon>unclassified sequences</taxon>
        <taxon>metagenomes</taxon>
        <taxon>ecological metagenomes</taxon>
    </lineage>
</organism>
<accession>A0A6J6CCC9</accession>